<dbReference type="Pfam" id="PF08205">
    <property type="entry name" value="C2-set_2"/>
    <property type="match status" value="1"/>
</dbReference>
<dbReference type="GO" id="GO:0009897">
    <property type="term" value="C:external side of plasma membrane"/>
    <property type="evidence" value="ECO:0007669"/>
    <property type="project" value="TreeGrafter"/>
</dbReference>
<dbReference type="InterPro" id="IPR007110">
    <property type="entry name" value="Ig-like_dom"/>
</dbReference>
<dbReference type="InterPro" id="IPR036179">
    <property type="entry name" value="Ig-like_dom_sf"/>
</dbReference>
<evidence type="ECO:0000259" key="6">
    <source>
        <dbReference type="PROSITE" id="PS50835"/>
    </source>
</evidence>
<dbReference type="RefSeq" id="XP_022320732.1">
    <property type="nucleotide sequence ID" value="XM_022465024.1"/>
</dbReference>
<dbReference type="SMART" id="SM00409">
    <property type="entry name" value="IG"/>
    <property type="match status" value="5"/>
</dbReference>
<dbReference type="GO" id="GO:0070062">
    <property type="term" value="C:extracellular exosome"/>
    <property type="evidence" value="ECO:0007669"/>
    <property type="project" value="TreeGrafter"/>
</dbReference>
<feature type="transmembrane region" description="Helical" evidence="5">
    <location>
        <begin position="788"/>
        <end position="811"/>
    </location>
</feature>
<dbReference type="Pfam" id="PF00041">
    <property type="entry name" value="fn3"/>
    <property type="match status" value="1"/>
</dbReference>
<dbReference type="InterPro" id="IPR013783">
    <property type="entry name" value="Ig-like_fold"/>
</dbReference>
<keyword evidence="5" id="KW-1133">Transmembrane helix</keyword>
<dbReference type="GO" id="GO:0033691">
    <property type="term" value="F:sialic acid binding"/>
    <property type="evidence" value="ECO:0007669"/>
    <property type="project" value="TreeGrafter"/>
</dbReference>
<dbReference type="PROSITE" id="PS50853">
    <property type="entry name" value="FN3"/>
    <property type="match status" value="1"/>
</dbReference>
<sequence>MVSSISFYQLTLYGLLCWPRITDIADGITLTVTPSTVAENQTVTLQCELDPDPIPPISAFFIVQSPSTVLCQLEPNAGACKNTNTPCRTQYNGSCPTKRLYSIQVPVPREWNGRSFVCRDFYVTSNNVVISVKVPITSVTLTPTTIAVIDGQQMHLMCITSYCNPQANIKWYKSSVDITSQANHTTENSDGLVRTVSSLLSTARKADNGKLVYCWASNSLNVNVTSSKRMLNIMYKPELGVISPIVRVREGETATLECKVTDANPNNSITWKWIKTDSPNSALYNGSRFTINNIQRGRAGSYSCTASNTAGTSDEVTVKVDVQYKPEVREVSPIVRVREGETATLECKVTDANPNNSITWKWIKTDSPNSALHNGSRFTITKIQRGRAGSYSCTASNTAGTSNAATVDVDVQYKPEVREVSPIVRVRMGETATLECKLTDANPNKSITWKWIKTDSPNSALHNGSRFTITKIQRGRAGSYSCTASNTAGTSNAATVDVDVLYKPSIEKKAVMIVNESDSVVLTRQISSNPLSNVSWFDGTQPLKSESLVNISTLVIDSAKCTDTKNFTLIASNSLEWNASSMVELIVNCKPTPDVTNITLGISNNSWFIFSTIVIAYPKPNYALLLGNRTKNNEIADSITVNALNNFTVHFNKLIQEPADYGTYHLHINNTFGETTVFINVVPERKPDPPFIGQVACYTRSAMIKWTPSFNGGDSQTFVALAFRIQQEDSRSPPIADSGMHKEYETQLLNLQPSTKYTFNVVAQNKHGNASSEKKQCETLKDINDQTAVVAGSVGGTLALGILMFITVFLLHRRYNCICTIGFEKRNRNNMDKTNQEASHYTSMAEQEQSERNTYDELTYSGNVNQYEAVLMKEQEENTRMYEKLRHTNDNKNENHEVARTSC</sequence>
<proteinExistence type="predicted"/>
<dbReference type="SMART" id="SM00408">
    <property type="entry name" value="IGc2"/>
    <property type="match status" value="3"/>
</dbReference>
<dbReference type="GO" id="GO:0019903">
    <property type="term" value="F:protein phosphatase binding"/>
    <property type="evidence" value="ECO:0007669"/>
    <property type="project" value="TreeGrafter"/>
</dbReference>
<dbReference type="SMART" id="SM00060">
    <property type="entry name" value="FN3"/>
    <property type="match status" value="1"/>
</dbReference>
<dbReference type="CDD" id="cd00063">
    <property type="entry name" value="FN3"/>
    <property type="match status" value="1"/>
</dbReference>
<evidence type="ECO:0000256" key="4">
    <source>
        <dbReference type="ARBA" id="ARBA00023157"/>
    </source>
</evidence>
<dbReference type="Gene3D" id="2.60.40.10">
    <property type="entry name" value="Immunoglobulins"/>
    <property type="match status" value="6"/>
</dbReference>
<evidence type="ECO:0000256" key="3">
    <source>
        <dbReference type="ARBA" id="ARBA00023136"/>
    </source>
</evidence>
<dbReference type="InterPro" id="IPR003599">
    <property type="entry name" value="Ig_sub"/>
</dbReference>
<dbReference type="GO" id="GO:0005769">
    <property type="term" value="C:early endosome"/>
    <property type="evidence" value="ECO:0007669"/>
    <property type="project" value="TreeGrafter"/>
</dbReference>
<evidence type="ECO:0000313" key="8">
    <source>
        <dbReference type="Proteomes" id="UP000694844"/>
    </source>
</evidence>
<accession>A0A8B8CXY4</accession>
<feature type="domain" description="Ig-like" evidence="6">
    <location>
        <begin position="135"/>
        <end position="225"/>
    </location>
</feature>
<feature type="domain" description="Ig-like" evidence="6">
    <location>
        <begin position="415"/>
        <end position="497"/>
    </location>
</feature>
<dbReference type="InterPro" id="IPR036116">
    <property type="entry name" value="FN3_sf"/>
</dbReference>
<evidence type="ECO:0000313" key="9">
    <source>
        <dbReference type="RefSeq" id="XP_022320732.1"/>
    </source>
</evidence>
<dbReference type="GO" id="GO:0042609">
    <property type="term" value="F:CD4 receptor binding"/>
    <property type="evidence" value="ECO:0007669"/>
    <property type="project" value="TreeGrafter"/>
</dbReference>
<evidence type="ECO:0000256" key="5">
    <source>
        <dbReference type="SAM" id="Phobius"/>
    </source>
</evidence>
<keyword evidence="2" id="KW-0677">Repeat</keyword>
<dbReference type="GO" id="GO:0055037">
    <property type="term" value="C:recycling endosome"/>
    <property type="evidence" value="ECO:0007669"/>
    <property type="project" value="TreeGrafter"/>
</dbReference>
<dbReference type="AlphaFoldDB" id="A0A8B8CXY4"/>
<dbReference type="PANTHER" id="PTHR46958:SF1">
    <property type="entry name" value="B-CELL RECEPTOR CD22"/>
    <property type="match status" value="1"/>
</dbReference>
<comment type="subcellular location">
    <subcellularLocation>
        <location evidence="1">Membrane</location>
        <topology evidence="1">Single-pass membrane protein</topology>
    </subcellularLocation>
</comment>
<dbReference type="Proteomes" id="UP000694844">
    <property type="component" value="Chromosome 3"/>
</dbReference>
<dbReference type="GeneID" id="111122974"/>
<dbReference type="PANTHER" id="PTHR46958">
    <property type="entry name" value="B-CELL RECEPTOR CD22"/>
    <property type="match status" value="1"/>
</dbReference>
<dbReference type="InterPro" id="IPR013162">
    <property type="entry name" value="CD80_C2-set"/>
</dbReference>
<protein>
    <submittedName>
        <fullName evidence="9">B-cell receptor CD22-like</fullName>
    </submittedName>
</protein>
<evidence type="ECO:0000259" key="7">
    <source>
        <dbReference type="PROSITE" id="PS50853"/>
    </source>
</evidence>
<dbReference type="SUPFAM" id="SSF48726">
    <property type="entry name" value="Immunoglobulin"/>
    <property type="match status" value="5"/>
</dbReference>
<keyword evidence="8" id="KW-1185">Reference proteome</keyword>
<dbReference type="Pfam" id="PF13927">
    <property type="entry name" value="Ig_3"/>
    <property type="match status" value="3"/>
</dbReference>
<name>A0A8B8CXY4_CRAVI</name>
<dbReference type="InterPro" id="IPR003961">
    <property type="entry name" value="FN3_dom"/>
</dbReference>
<evidence type="ECO:0000256" key="2">
    <source>
        <dbReference type="ARBA" id="ARBA00022737"/>
    </source>
</evidence>
<feature type="domain" description="Ig-like" evidence="6">
    <location>
        <begin position="237"/>
        <end position="319"/>
    </location>
</feature>
<dbReference type="GO" id="GO:0050859">
    <property type="term" value="P:negative regulation of B cell receptor signaling pathway"/>
    <property type="evidence" value="ECO:0007669"/>
    <property type="project" value="TreeGrafter"/>
</dbReference>
<evidence type="ECO:0000256" key="1">
    <source>
        <dbReference type="ARBA" id="ARBA00004167"/>
    </source>
</evidence>
<dbReference type="InterPro" id="IPR013098">
    <property type="entry name" value="Ig_I-set"/>
</dbReference>
<dbReference type="KEGG" id="cvn:111122974"/>
<dbReference type="PROSITE" id="PS50835">
    <property type="entry name" value="IG_LIKE"/>
    <property type="match status" value="4"/>
</dbReference>
<keyword evidence="4" id="KW-1015">Disulfide bond</keyword>
<feature type="domain" description="Ig-like" evidence="6">
    <location>
        <begin position="326"/>
        <end position="408"/>
    </location>
</feature>
<dbReference type="InterPro" id="IPR003598">
    <property type="entry name" value="Ig_sub2"/>
</dbReference>
<gene>
    <name evidence="9" type="primary">LOC111122974</name>
</gene>
<dbReference type="OrthoDB" id="10028801at2759"/>
<feature type="domain" description="Fibronectin type-III" evidence="7">
    <location>
        <begin position="686"/>
        <end position="782"/>
    </location>
</feature>
<dbReference type="Pfam" id="PF07679">
    <property type="entry name" value="I-set"/>
    <property type="match status" value="1"/>
</dbReference>
<organism evidence="8 9">
    <name type="scientific">Crassostrea virginica</name>
    <name type="common">Eastern oyster</name>
    <dbReference type="NCBI Taxonomy" id="6565"/>
    <lineage>
        <taxon>Eukaryota</taxon>
        <taxon>Metazoa</taxon>
        <taxon>Spiralia</taxon>
        <taxon>Lophotrochozoa</taxon>
        <taxon>Mollusca</taxon>
        <taxon>Bivalvia</taxon>
        <taxon>Autobranchia</taxon>
        <taxon>Pteriomorphia</taxon>
        <taxon>Ostreida</taxon>
        <taxon>Ostreoidea</taxon>
        <taxon>Ostreidae</taxon>
        <taxon>Crassostrea</taxon>
    </lineage>
</organism>
<keyword evidence="5" id="KW-0812">Transmembrane</keyword>
<keyword evidence="3 5" id="KW-0472">Membrane</keyword>
<reference evidence="9" key="1">
    <citation type="submission" date="2025-08" db="UniProtKB">
        <authorList>
            <consortium name="RefSeq"/>
        </authorList>
    </citation>
    <scope>IDENTIFICATION</scope>
    <source>
        <tissue evidence="9">Whole sample</tissue>
    </source>
</reference>
<dbReference type="SUPFAM" id="SSF49265">
    <property type="entry name" value="Fibronectin type III"/>
    <property type="match status" value="1"/>
</dbReference>